<evidence type="ECO:0000259" key="1">
    <source>
        <dbReference type="Pfam" id="PF00725"/>
    </source>
</evidence>
<dbReference type="AlphaFoldDB" id="A0A5J5IMK9"/>
<evidence type="ECO:0000313" key="3">
    <source>
        <dbReference type="Proteomes" id="UP000326903"/>
    </source>
</evidence>
<dbReference type="SUPFAM" id="SSF48179">
    <property type="entry name" value="6-phosphogluconate dehydrogenase C-terminal domain-like"/>
    <property type="match status" value="1"/>
</dbReference>
<dbReference type="PANTHER" id="PTHR48075">
    <property type="entry name" value="3-HYDROXYACYL-COA DEHYDROGENASE FAMILY PROTEIN"/>
    <property type="match status" value="1"/>
</dbReference>
<dbReference type="Proteomes" id="UP000326903">
    <property type="component" value="Unassembled WGS sequence"/>
</dbReference>
<organism evidence="2 3">
    <name type="scientific">Ginsengibacter hankyongi</name>
    <dbReference type="NCBI Taxonomy" id="2607284"/>
    <lineage>
        <taxon>Bacteria</taxon>
        <taxon>Pseudomonadati</taxon>
        <taxon>Bacteroidota</taxon>
        <taxon>Chitinophagia</taxon>
        <taxon>Chitinophagales</taxon>
        <taxon>Chitinophagaceae</taxon>
        <taxon>Ginsengibacter</taxon>
    </lineage>
</organism>
<comment type="caution">
    <text evidence="2">The sequence shown here is derived from an EMBL/GenBank/DDBJ whole genome shotgun (WGS) entry which is preliminary data.</text>
</comment>
<dbReference type="Pfam" id="PF00725">
    <property type="entry name" value="3HCDH"/>
    <property type="match status" value="1"/>
</dbReference>
<dbReference type="RefSeq" id="WP_150414308.1">
    <property type="nucleotide sequence ID" value="NZ_VYQF01000001.1"/>
</dbReference>
<dbReference type="PANTHER" id="PTHR48075:SF5">
    <property type="entry name" value="3-HYDROXYBUTYRYL-COA DEHYDROGENASE"/>
    <property type="match status" value="1"/>
</dbReference>
<reference evidence="2 3" key="1">
    <citation type="submission" date="2019-09" db="EMBL/GenBank/DDBJ databases">
        <title>Draft genome sequence of Ginsengibacter sp. BR5-29.</title>
        <authorList>
            <person name="Im W.-T."/>
        </authorList>
    </citation>
    <scope>NUCLEOTIDE SEQUENCE [LARGE SCALE GENOMIC DNA]</scope>
    <source>
        <strain evidence="2 3">BR5-29</strain>
    </source>
</reference>
<dbReference type="Gene3D" id="1.10.1040.10">
    <property type="entry name" value="N-(1-d-carboxylethyl)-l-norvaline Dehydrogenase, domain 2"/>
    <property type="match status" value="1"/>
</dbReference>
<dbReference type="InterPro" id="IPR006108">
    <property type="entry name" value="3HC_DH_C"/>
</dbReference>
<proteinExistence type="predicted"/>
<dbReference type="EMBL" id="VYQF01000001">
    <property type="protein sequence ID" value="KAA9042179.1"/>
    <property type="molecule type" value="Genomic_DNA"/>
</dbReference>
<dbReference type="GO" id="GO:0006631">
    <property type="term" value="P:fatty acid metabolic process"/>
    <property type="evidence" value="ECO:0007669"/>
    <property type="project" value="InterPro"/>
</dbReference>
<evidence type="ECO:0000313" key="2">
    <source>
        <dbReference type="EMBL" id="KAA9042179.1"/>
    </source>
</evidence>
<gene>
    <name evidence="2" type="ORF">FW778_09235</name>
</gene>
<feature type="domain" description="3-hydroxyacyl-CoA dehydrogenase C-terminal" evidence="1">
    <location>
        <begin position="125"/>
        <end position="202"/>
    </location>
</feature>
<dbReference type="GO" id="GO:0016616">
    <property type="term" value="F:oxidoreductase activity, acting on the CH-OH group of donors, NAD or NADP as acceptor"/>
    <property type="evidence" value="ECO:0007669"/>
    <property type="project" value="InterPro"/>
</dbReference>
<protein>
    <recommendedName>
        <fullName evidence="1">3-hydroxyacyl-CoA dehydrogenase C-terminal domain-containing protein</fullName>
    </recommendedName>
</protein>
<sequence length="209" mass="23736">MKLIVVAKVEQQEEILLKNTNRDVEIIFSGTGAELDGNENCDAVFYLNEDEITDINKFPGKPVYINSVIETLAEKKLPDNFSRINGWTGFLKRPMWEIATNNRNVTSNLFEQLGWNVVFVKDEPGLVAARVISMIVNEAFFALGESVSTREQIDLAMKLGTNYPYGPFEWGEKIGLNNIYNLLQKLSATDKRYSVAPFLKKKYFELPGQ</sequence>
<dbReference type="InterPro" id="IPR013328">
    <property type="entry name" value="6PGD_dom2"/>
</dbReference>
<dbReference type="InterPro" id="IPR008927">
    <property type="entry name" value="6-PGluconate_DH-like_C_sf"/>
</dbReference>
<accession>A0A5J5IMK9</accession>
<name>A0A5J5IMK9_9BACT</name>
<keyword evidence="3" id="KW-1185">Reference proteome</keyword>